<dbReference type="PANTHER" id="PTHR21242:SF0">
    <property type="entry name" value="TRANSCRIPTION INITIATION FACTOR TFIID SUBUNIT 10"/>
    <property type="match status" value="1"/>
</dbReference>
<dbReference type="EMBL" id="CAJFCV020000001">
    <property type="protein sequence ID" value="CAG9084483.1"/>
    <property type="molecule type" value="Genomic_DNA"/>
</dbReference>
<keyword evidence="7" id="KW-0472">Membrane</keyword>
<evidence type="ECO:0000313" key="9">
    <source>
        <dbReference type="Proteomes" id="UP000659654"/>
    </source>
</evidence>
<feature type="transmembrane region" description="Helical" evidence="7">
    <location>
        <begin position="574"/>
        <end position="597"/>
    </location>
</feature>
<keyword evidence="2" id="KW-0805">Transcription regulation</keyword>
<proteinExistence type="inferred from homology"/>
<comment type="subcellular location">
    <subcellularLocation>
        <location evidence="1">Nucleus</location>
    </subcellularLocation>
</comment>
<sequence>MADDYLPAEKRIHYSNNAGSSHSGNPYLPTDTQPPELAQEQRAPSGHVAAGKTLADFLTDVKAITPVIPDSVAQYYMKKNGLNNEDPRIIRLISIATQKFISDIALDTMQSARMQGLGQLKKGNRDARFVINTELLEPVLEEMRSLGFRYAQGRLPGDSFLVDPHLDFRTVLSKQGFEKNLLKRGYLGSFDSLKQNYNRWWNAFVEYSQNETVERKRFLKEQWHGLQSVLQLPNTLKNIDYLTDRRISDGNAIVKTLDPRTPFIAEVALNTFLDGIAGSVRLATPSIVRKAVLEGCHVDLNSFPRIHDSDPECFVVGTSLPSQVSVLIDKEFANKNNFPISFVSLGKGYQIINNRMEELNQVSLLRVGRSISCPIDGFMDLLNHVFGLISSFLPNASIRIVLPTDLLNYEDAAITIIANDITVARVSSIGQFISRRLKIVDTDSFMIMEKIQSWLIRHRDQTNVTYSRFGRGDGEADDRPLPTKIIVAPFDENAPEFMFVQYWHVQKVAVFNSCFGLAMVVLFFVSSFFEFNWYHHRRGVDISALLGLFVYLGLGVMIHYYVLCGIKKQEPSYLLPFIVVYSVVCTGEIVTLFALLFKSLEPPDATQPPFFTMFILVLIFAVVQGVMLYVVVQCRKYLSMKKMHEFEMKVAERSKTSNPSIIIEFAAENDAGIENPNSESQPPDSIIGITSHGLV</sequence>
<evidence type="ECO:0000313" key="8">
    <source>
        <dbReference type="EMBL" id="CAD5209433.1"/>
    </source>
</evidence>
<evidence type="ECO:0000256" key="6">
    <source>
        <dbReference type="SAM" id="MobiDB-lite"/>
    </source>
</evidence>
<dbReference type="GO" id="GO:0005669">
    <property type="term" value="C:transcription factor TFIID complex"/>
    <property type="evidence" value="ECO:0007669"/>
    <property type="project" value="TreeGrafter"/>
</dbReference>
<feature type="transmembrane region" description="Helical" evidence="7">
    <location>
        <begin position="508"/>
        <end position="529"/>
    </location>
</feature>
<comment type="similarity">
    <text evidence="5">Belongs to the TAF10 family.</text>
</comment>
<feature type="transmembrane region" description="Helical" evidence="7">
    <location>
        <begin position="609"/>
        <end position="632"/>
    </location>
</feature>
<dbReference type="InterPro" id="IPR003923">
    <property type="entry name" value="TAF10"/>
</dbReference>
<dbReference type="PRINTS" id="PR01443">
    <property type="entry name" value="TFIID30KDSUB"/>
</dbReference>
<evidence type="ECO:0000256" key="2">
    <source>
        <dbReference type="ARBA" id="ARBA00023015"/>
    </source>
</evidence>
<protein>
    <submittedName>
        <fullName evidence="8">(pine wood nematode) hypothetical protein</fullName>
    </submittedName>
</protein>
<evidence type="ECO:0000256" key="1">
    <source>
        <dbReference type="ARBA" id="ARBA00004123"/>
    </source>
</evidence>
<accession>A0A811K0Y0</accession>
<gene>
    <name evidence="8" type="ORF">BXYJ_LOCUS1440</name>
</gene>
<evidence type="ECO:0000256" key="4">
    <source>
        <dbReference type="ARBA" id="ARBA00023242"/>
    </source>
</evidence>
<keyword evidence="4" id="KW-0539">Nucleus</keyword>
<dbReference type="GO" id="GO:0016251">
    <property type="term" value="F:RNA polymerase II general transcription initiation factor activity"/>
    <property type="evidence" value="ECO:0007669"/>
    <property type="project" value="TreeGrafter"/>
</dbReference>
<dbReference type="OrthoDB" id="5799527at2759"/>
<dbReference type="GO" id="GO:1990841">
    <property type="term" value="F:promoter-specific chromatin binding"/>
    <property type="evidence" value="ECO:0007669"/>
    <property type="project" value="TreeGrafter"/>
</dbReference>
<keyword evidence="7" id="KW-1133">Transmembrane helix</keyword>
<dbReference type="Proteomes" id="UP000659654">
    <property type="component" value="Unassembled WGS sequence"/>
</dbReference>
<dbReference type="PANTHER" id="PTHR21242">
    <property type="entry name" value="TRANSCRIPTION INITIATION FACTOR TFIID SUBUNIT 10"/>
    <property type="match status" value="1"/>
</dbReference>
<dbReference type="Pfam" id="PF03540">
    <property type="entry name" value="TAF10"/>
    <property type="match status" value="1"/>
</dbReference>
<comment type="caution">
    <text evidence="8">The sequence shown here is derived from an EMBL/GenBank/DDBJ whole genome shotgun (WGS) entry which is preliminary data.</text>
</comment>
<reference evidence="8" key="1">
    <citation type="submission" date="2020-09" db="EMBL/GenBank/DDBJ databases">
        <authorList>
            <person name="Kikuchi T."/>
        </authorList>
    </citation>
    <scope>NUCLEOTIDE SEQUENCE</scope>
    <source>
        <strain evidence="8">Ka4C1</strain>
    </source>
</reference>
<keyword evidence="9" id="KW-1185">Reference proteome</keyword>
<keyword evidence="7" id="KW-0812">Transmembrane</keyword>
<dbReference type="GO" id="GO:0006367">
    <property type="term" value="P:transcription initiation at RNA polymerase II promoter"/>
    <property type="evidence" value="ECO:0007669"/>
    <property type="project" value="TreeGrafter"/>
</dbReference>
<evidence type="ECO:0000256" key="3">
    <source>
        <dbReference type="ARBA" id="ARBA00023163"/>
    </source>
</evidence>
<keyword evidence="3" id="KW-0804">Transcription</keyword>
<feature type="transmembrane region" description="Helical" evidence="7">
    <location>
        <begin position="541"/>
        <end position="562"/>
    </location>
</feature>
<organism evidence="8 9">
    <name type="scientific">Bursaphelenchus xylophilus</name>
    <name type="common">Pinewood nematode worm</name>
    <name type="synonym">Aphelenchoides xylophilus</name>
    <dbReference type="NCBI Taxonomy" id="6326"/>
    <lineage>
        <taxon>Eukaryota</taxon>
        <taxon>Metazoa</taxon>
        <taxon>Ecdysozoa</taxon>
        <taxon>Nematoda</taxon>
        <taxon>Chromadorea</taxon>
        <taxon>Rhabditida</taxon>
        <taxon>Tylenchina</taxon>
        <taxon>Tylenchomorpha</taxon>
        <taxon>Aphelenchoidea</taxon>
        <taxon>Aphelenchoididae</taxon>
        <taxon>Bursaphelenchus</taxon>
    </lineage>
</organism>
<dbReference type="AlphaFoldDB" id="A0A811K0Y0"/>
<evidence type="ECO:0000256" key="7">
    <source>
        <dbReference type="SAM" id="Phobius"/>
    </source>
</evidence>
<dbReference type="CDD" id="cd07982">
    <property type="entry name" value="HFD_TAF10"/>
    <property type="match status" value="1"/>
</dbReference>
<name>A0A811K0Y0_BURXY</name>
<dbReference type="GO" id="GO:0000124">
    <property type="term" value="C:SAGA complex"/>
    <property type="evidence" value="ECO:0007669"/>
    <property type="project" value="TreeGrafter"/>
</dbReference>
<dbReference type="Proteomes" id="UP000582659">
    <property type="component" value="Unassembled WGS sequence"/>
</dbReference>
<dbReference type="EMBL" id="CAJFDI010000001">
    <property type="protein sequence ID" value="CAD5209433.1"/>
    <property type="molecule type" value="Genomic_DNA"/>
</dbReference>
<feature type="region of interest" description="Disordered" evidence="6">
    <location>
        <begin position="13"/>
        <end position="44"/>
    </location>
</feature>
<feature type="compositionally biased region" description="Polar residues" evidence="6">
    <location>
        <begin position="14"/>
        <end position="24"/>
    </location>
</feature>
<evidence type="ECO:0000256" key="5">
    <source>
        <dbReference type="ARBA" id="ARBA00025730"/>
    </source>
</evidence>